<reference evidence="3 4" key="1">
    <citation type="submission" date="2019-09" db="EMBL/GenBank/DDBJ databases">
        <title>Phylogeny of genus Pseudoclavibacter and closely related genus.</title>
        <authorList>
            <person name="Li Y."/>
        </authorList>
    </citation>
    <scope>NUCLEOTIDE SEQUENCE [LARGE SCALE GENOMIC DNA]</scope>
    <source>
        <strain evidence="3 4">EGI 60007</strain>
    </source>
</reference>
<keyword evidence="2" id="KW-1133">Transmembrane helix</keyword>
<feature type="transmembrane region" description="Helical" evidence="2">
    <location>
        <begin position="175"/>
        <end position="196"/>
    </location>
</feature>
<dbReference type="OrthoDB" id="4399269at2"/>
<feature type="region of interest" description="Disordered" evidence="1">
    <location>
        <begin position="1"/>
        <end position="21"/>
    </location>
</feature>
<feature type="transmembrane region" description="Helical" evidence="2">
    <location>
        <begin position="265"/>
        <end position="284"/>
    </location>
</feature>
<comment type="caution">
    <text evidence="3">The sequence shown here is derived from an EMBL/GenBank/DDBJ whole genome shotgun (WGS) entry which is preliminary data.</text>
</comment>
<organism evidence="3 4">
    <name type="scientific">Pseudoclavibacter endophyticus</name>
    <dbReference type="NCBI Taxonomy" id="1778590"/>
    <lineage>
        <taxon>Bacteria</taxon>
        <taxon>Bacillati</taxon>
        <taxon>Actinomycetota</taxon>
        <taxon>Actinomycetes</taxon>
        <taxon>Micrococcales</taxon>
        <taxon>Microbacteriaceae</taxon>
        <taxon>Pseudoclavibacter</taxon>
    </lineage>
</organism>
<dbReference type="EMBL" id="WBJY01000004">
    <property type="protein sequence ID" value="KAB1646859.1"/>
    <property type="molecule type" value="Genomic_DNA"/>
</dbReference>
<dbReference type="AlphaFoldDB" id="A0A6H9WP22"/>
<keyword evidence="2" id="KW-0472">Membrane</keyword>
<protein>
    <submittedName>
        <fullName evidence="3">Uncharacterized protein</fullName>
    </submittedName>
</protein>
<feature type="transmembrane region" description="Helical" evidence="2">
    <location>
        <begin position="216"/>
        <end position="240"/>
    </location>
</feature>
<feature type="transmembrane region" description="Helical" evidence="2">
    <location>
        <begin position="117"/>
        <end position="146"/>
    </location>
</feature>
<keyword evidence="4" id="KW-1185">Reference proteome</keyword>
<feature type="transmembrane region" description="Helical" evidence="2">
    <location>
        <begin position="41"/>
        <end position="62"/>
    </location>
</feature>
<keyword evidence="2" id="KW-0812">Transmembrane</keyword>
<gene>
    <name evidence="3" type="ORF">F8O04_14100</name>
</gene>
<accession>A0A6H9WP22</accession>
<dbReference type="RefSeq" id="WP_158030025.1">
    <property type="nucleotide sequence ID" value="NZ_BMHG01000002.1"/>
</dbReference>
<feature type="transmembrane region" description="Helical" evidence="2">
    <location>
        <begin position="68"/>
        <end position="96"/>
    </location>
</feature>
<evidence type="ECO:0000256" key="2">
    <source>
        <dbReference type="SAM" id="Phobius"/>
    </source>
</evidence>
<proteinExistence type="predicted"/>
<sequence length="297" mass="31024">MNATAPSTAVAPEPAATPDASTRRSPVVALFRHEWRRTRTLLAAIGAIGGLMVLASSALAALDLPIVSAAGLLIGLLVTTSLVPVVQLALAVEYWLSSHHRGGYFTHSLPIRGTTIYAVKLTWMLLVSLAALLATLVLAAVLWVGFALPAGADPNPFGVASDLVLQATTVMSPSMLVAVAVTVALLYIIWPAHFLFAAAVGSESPLNRLGAGGPVIVYIGLYVVLQVVVMIGMFALPIGVGVTDAGQLGLVQFSLVDAFEGGSDSIMPIGFLPALLLVTLACVWRTARSWRRKITIV</sequence>
<evidence type="ECO:0000313" key="4">
    <source>
        <dbReference type="Proteomes" id="UP000431744"/>
    </source>
</evidence>
<evidence type="ECO:0000256" key="1">
    <source>
        <dbReference type="SAM" id="MobiDB-lite"/>
    </source>
</evidence>
<evidence type="ECO:0000313" key="3">
    <source>
        <dbReference type="EMBL" id="KAB1646859.1"/>
    </source>
</evidence>
<name>A0A6H9WP22_9MICO</name>
<dbReference type="Proteomes" id="UP000431744">
    <property type="component" value="Unassembled WGS sequence"/>
</dbReference>